<dbReference type="HOGENOM" id="CLU_2995189_0_0_9"/>
<dbReference type="AlphaFoldDB" id="L0EK95"/>
<proteinExistence type="predicted"/>
<evidence type="ECO:0000313" key="2">
    <source>
        <dbReference type="Proteomes" id="UP000010795"/>
    </source>
</evidence>
<keyword evidence="1" id="KW-0614">Plasmid</keyword>
<dbReference type="RefSeq" id="WP_015256826.1">
    <property type="nucleotide sequence ID" value="NC_019898.1"/>
</dbReference>
<keyword evidence="2" id="KW-1185">Reference proteome</keyword>
<dbReference type="EMBL" id="CP003256">
    <property type="protein sequence ID" value="AGA60114.1"/>
    <property type="molecule type" value="Genomic_DNA"/>
</dbReference>
<geneLocation type="plasmid" evidence="1 2">
    <name>pTHECO01</name>
</geneLocation>
<sequence length="57" mass="6592">MNYIEVYFEKVKKADERYPELDDRFCVKCGYALVKGSINYIEGLHIDGCPDEQLGSE</sequence>
<dbReference type="KEGG" id="tco:Theco_4118"/>
<organism evidence="1 2">
    <name type="scientific">Thermobacillus composti (strain DSM 18247 / JCM 13945 / KWC4)</name>
    <dbReference type="NCBI Taxonomy" id="717605"/>
    <lineage>
        <taxon>Bacteria</taxon>
        <taxon>Bacillati</taxon>
        <taxon>Bacillota</taxon>
        <taxon>Bacilli</taxon>
        <taxon>Bacillales</taxon>
        <taxon>Paenibacillaceae</taxon>
        <taxon>Thermobacillus</taxon>
    </lineage>
</organism>
<protein>
    <submittedName>
        <fullName evidence="1">Uncharacterized protein</fullName>
    </submittedName>
</protein>
<dbReference type="Proteomes" id="UP000010795">
    <property type="component" value="Plasmid pTHECO01"/>
</dbReference>
<evidence type="ECO:0000313" key="1">
    <source>
        <dbReference type="EMBL" id="AGA60114.1"/>
    </source>
</evidence>
<accession>L0EK95</accession>
<name>L0EK95_THECK</name>
<gene>
    <name evidence="1" type="ordered locus">Theco_4118</name>
</gene>
<reference evidence="2" key="1">
    <citation type="submission" date="2012-01" db="EMBL/GenBank/DDBJ databases">
        <title>Complete sequence of plasmid of Thermobacillus composti KWC4.</title>
        <authorList>
            <person name="Lucas S."/>
            <person name="Han J."/>
            <person name="Lapidus A."/>
            <person name="Cheng J.-F."/>
            <person name="Goodwin L."/>
            <person name="Pitluck S."/>
            <person name="Peters L."/>
            <person name="Ovchinnikova G."/>
            <person name="Teshima H."/>
            <person name="Detter J.C."/>
            <person name="Han C."/>
            <person name="Tapia R."/>
            <person name="Land M."/>
            <person name="Hauser L."/>
            <person name="Kyrpides N."/>
            <person name="Ivanova N."/>
            <person name="Pagani I."/>
            <person name="Anderson I."/>
            <person name="Woyke T."/>
        </authorList>
    </citation>
    <scope>NUCLEOTIDE SEQUENCE [LARGE SCALE GENOMIC DNA]</scope>
    <source>
        <strain evidence="2">DSM 18247 / JCM 13945 / KWC4</strain>
        <plasmid evidence="2">Plasmid pTHECO01</plasmid>
    </source>
</reference>